<organism evidence="2 3">
    <name type="scientific">Halorubrum halodurans</name>
    <dbReference type="NCBI Taxonomy" id="1383851"/>
    <lineage>
        <taxon>Archaea</taxon>
        <taxon>Methanobacteriati</taxon>
        <taxon>Methanobacteriota</taxon>
        <taxon>Stenosarchaea group</taxon>
        <taxon>Halobacteria</taxon>
        <taxon>Halobacteriales</taxon>
        <taxon>Haloferacaceae</taxon>
        <taxon>Halorubrum</taxon>
    </lineage>
</organism>
<name>A0A256IMG8_9EURY</name>
<evidence type="ECO:0000256" key="1">
    <source>
        <dbReference type="SAM" id="MobiDB-lite"/>
    </source>
</evidence>
<dbReference type="AlphaFoldDB" id="A0A256IMG8"/>
<evidence type="ECO:0000313" key="3">
    <source>
        <dbReference type="Proteomes" id="UP000216308"/>
    </source>
</evidence>
<evidence type="ECO:0000313" key="2">
    <source>
        <dbReference type="EMBL" id="OYR57724.1"/>
    </source>
</evidence>
<sequence length="60" mass="6974">MDDRRDVIMTQYGRYKRWAKQRSGDDSPATGDPTPRPRGSERQGRRDGRPGPFCALREHE</sequence>
<protein>
    <submittedName>
        <fullName evidence="2">Uncharacterized protein</fullName>
    </submittedName>
</protein>
<dbReference type="Proteomes" id="UP000216308">
    <property type="component" value="Unassembled WGS sequence"/>
</dbReference>
<feature type="compositionally biased region" description="Basic and acidic residues" evidence="1">
    <location>
        <begin position="38"/>
        <end position="49"/>
    </location>
</feature>
<comment type="caution">
    <text evidence="2">The sequence shown here is derived from an EMBL/GenBank/DDBJ whole genome shotgun (WGS) entry which is preliminary data.</text>
</comment>
<gene>
    <name evidence="2" type="ORF">DJ70_05025</name>
</gene>
<keyword evidence="3" id="KW-1185">Reference proteome</keyword>
<reference evidence="2 3" key="1">
    <citation type="journal article" date="2014" name="Front. Microbiol.">
        <title>Population and genomic analysis of the genus Halorubrum.</title>
        <authorList>
            <person name="Fullmer M.S."/>
            <person name="Soucy S.M."/>
            <person name="Swithers K.S."/>
            <person name="Makkay A.M."/>
            <person name="Wheeler R."/>
            <person name="Ventosa A."/>
            <person name="Gogarten J.P."/>
            <person name="Papke R.T."/>
        </authorList>
    </citation>
    <scope>NUCLEOTIDE SEQUENCE [LARGE SCALE GENOMIC DNA]</scope>
    <source>
        <strain evidence="2 3">Cb34</strain>
    </source>
</reference>
<proteinExistence type="predicted"/>
<feature type="region of interest" description="Disordered" evidence="1">
    <location>
        <begin position="1"/>
        <end position="60"/>
    </location>
</feature>
<dbReference type="EMBL" id="NHPJ01000058">
    <property type="protein sequence ID" value="OYR57724.1"/>
    <property type="molecule type" value="Genomic_DNA"/>
</dbReference>
<accession>A0A256IMG8</accession>